<feature type="domain" description="Thioredoxin" evidence="7">
    <location>
        <begin position="101"/>
        <end position="263"/>
    </location>
</feature>
<reference evidence="8 9" key="1">
    <citation type="submission" date="2019-06" db="EMBL/GenBank/DDBJ databases">
        <title>Genome sequence of Litorilinea aerophila BAA-2444.</title>
        <authorList>
            <person name="Maclea K.S."/>
            <person name="Maurais E.G."/>
            <person name="Iannazzi L.C."/>
        </authorList>
    </citation>
    <scope>NUCLEOTIDE SEQUENCE [LARGE SCALE GENOMIC DNA]</scope>
    <source>
        <strain evidence="8 9">ATCC BAA-2444</strain>
    </source>
</reference>
<dbReference type="Proteomes" id="UP000317371">
    <property type="component" value="Unassembled WGS sequence"/>
</dbReference>
<feature type="region of interest" description="Disordered" evidence="5">
    <location>
        <begin position="1"/>
        <end position="23"/>
    </location>
</feature>
<dbReference type="CDD" id="cd02968">
    <property type="entry name" value="SCO"/>
    <property type="match status" value="1"/>
</dbReference>
<dbReference type="PANTHER" id="PTHR12151:SF25">
    <property type="entry name" value="LINALOOL DEHYDRATASE_ISOMERASE DOMAIN-CONTAINING PROTEIN"/>
    <property type="match status" value="1"/>
</dbReference>
<comment type="similarity">
    <text evidence="1">Belongs to the SCO1/2 family.</text>
</comment>
<organism evidence="8 9">
    <name type="scientific">Litorilinea aerophila</name>
    <dbReference type="NCBI Taxonomy" id="1204385"/>
    <lineage>
        <taxon>Bacteria</taxon>
        <taxon>Bacillati</taxon>
        <taxon>Chloroflexota</taxon>
        <taxon>Caldilineae</taxon>
        <taxon>Caldilineales</taxon>
        <taxon>Caldilineaceae</taxon>
        <taxon>Litorilinea</taxon>
    </lineage>
</organism>
<dbReference type="PROSITE" id="PS51352">
    <property type="entry name" value="THIOREDOXIN_2"/>
    <property type="match status" value="1"/>
</dbReference>
<dbReference type="InterPro" id="IPR013766">
    <property type="entry name" value="Thioredoxin_domain"/>
</dbReference>
<keyword evidence="6" id="KW-0472">Membrane</keyword>
<evidence type="ECO:0000256" key="3">
    <source>
        <dbReference type="PIRSR" id="PIRSR603782-1"/>
    </source>
</evidence>
<keyword evidence="6" id="KW-1133">Transmembrane helix</keyword>
<dbReference type="FunFam" id="3.40.30.10:FF:000013">
    <property type="entry name" value="Blast:Protein SCO1 homolog, mitochondrial"/>
    <property type="match status" value="1"/>
</dbReference>
<dbReference type="SUPFAM" id="SSF52833">
    <property type="entry name" value="Thioredoxin-like"/>
    <property type="match status" value="1"/>
</dbReference>
<dbReference type="GO" id="GO:0046872">
    <property type="term" value="F:metal ion binding"/>
    <property type="evidence" value="ECO:0007669"/>
    <property type="project" value="UniProtKB-KW"/>
</dbReference>
<keyword evidence="9" id="KW-1185">Reference proteome</keyword>
<evidence type="ECO:0000256" key="4">
    <source>
        <dbReference type="PIRSR" id="PIRSR603782-2"/>
    </source>
</evidence>
<dbReference type="InParanoid" id="A0A540VEE8"/>
<dbReference type="FunCoup" id="A0A540VEE8">
    <property type="interactions" value="97"/>
</dbReference>
<accession>A0A540VEE8</accession>
<keyword evidence="4" id="KW-1015">Disulfide bond</keyword>
<name>A0A540VEE8_9CHLR</name>
<dbReference type="InterPro" id="IPR003782">
    <property type="entry name" value="SCO1/SenC"/>
</dbReference>
<evidence type="ECO:0000313" key="8">
    <source>
        <dbReference type="EMBL" id="TQE94503.1"/>
    </source>
</evidence>
<feature type="binding site" evidence="3">
    <location>
        <position position="143"/>
    </location>
    <ligand>
        <name>Cu cation</name>
        <dbReference type="ChEBI" id="CHEBI:23378"/>
    </ligand>
</feature>
<protein>
    <submittedName>
        <fullName evidence="8">SCO family protein</fullName>
    </submittedName>
</protein>
<evidence type="ECO:0000259" key="7">
    <source>
        <dbReference type="PROSITE" id="PS51352"/>
    </source>
</evidence>
<evidence type="ECO:0000256" key="2">
    <source>
        <dbReference type="ARBA" id="ARBA00023008"/>
    </source>
</evidence>
<dbReference type="Pfam" id="PF02630">
    <property type="entry name" value="SCO1-SenC"/>
    <property type="match status" value="1"/>
</dbReference>
<dbReference type="AlphaFoldDB" id="A0A540VEE8"/>
<dbReference type="OrthoDB" id="9811998at2"/>
<evidence type="ECO:0000313" key="9">
    <source>
        <dbReference type="Proteomes" id="UP000317371"/>
    </source>
</evidence>
<evidence type="ECO:0000256" key="1">
    <source>
        <dbReference type="ARBA" id="ARBA00010996"/>
    </source>
</evidence>
<dbReference type="PANTHER" id="PTHR12151">
    <property type="entry name" value="ELECTRON TRANSPORT PROTIN SCO1/SENC FAMILY MEMBER"/>
    <property type="match status" value="1"/>
</dbReference>
<gene>
    <name evidence="8" type="ORF">FKZ61_16490</name>
</gene>
<proteinExistence type="inferred from homology"/>
<keyword evidence="3" id="KW-0479">Metal-binding</keyword>
<keyword evidence="6" id="KW-0812">Transmembrane</keyword>
<feature type="binding site" evidence="3">
    <location>
        <position position="228"/>
    </location>
    <ligand>
        <name>Cu cation</name>
        <dbReference type="ChEBI" id="CHEBI:23378"/>
    </ligand>
</feature>
<dbReference type="Gene3D" id="3.40.30.10">
    <property type="entry name" value="Glutaredoxin"/>
    <property type="match status" value="1"/>
</dbReference>
<feature type="compositionally biased region" description="Polar residues" evidence="5">
    <location>
        <begin position="1"/>
        <end position="17"/>
    </location>
</feature>
<evidence type="ECO:0000256" key="6">
    <source>
        <dbReference type="SAM" id="Phobius"/>
    </source>
</evidence>
<feature type="binding site" evidence="3">
    <location>
        <position position="139"/>
    </location>
    <ligand>
        <name>Cu cation</name>
        <dbReference type="ChEBI" id="CHEBI:23378"/>
    </ligand>
</feature>
<dbReference type="InterPro" id="IPR036249">
    <property type="entry name" value="Thioredoxin-like_sf"/>
</dbReference>
<feature type="transmembrane region" description="Helical" evidence="6">
    <location>
        <begin position="71"/>
        <end position="91"/>
    </location>
</feature>
<keyword evidence="2 3" id="KW-0186">Copper</keyword>
<feature type="disulfide bond" description="Redox-active" evidence="4">
    <location>
        <begin position="139"/>
        <end position="143"/>
    </location>
</feature>
<comment type="caution">
    <text evidence="8">The sequence shown here is derived from an EMBL/GenBank/DDBJ whole genome shotgun (WGS) entry which is preliminary data.</text>
</comment>
<evidence type="ECO:0000256" key="5">
    <source>
        <dbReference type="SAM" id="MobiDB-lite"/>
    </source>
</evidence>
<sequence length="265" mass="29347">MSVASTVVNPGRNSPMVSTRGRASRGHPEFLPWYLCQTVVGGLLRSMETTVPSQEGQATQRIARRPWRHPLVLGLAVMLVVAVGLLLVLRLRPPELHGVLIQSPQQADDFTLTAMTGEPVSLSDFRGRYVLLYFGYTFCPDVCPTTLNDLAAMADILGERKMEQVQVLFVSVDPARDTPEHLASYLPHFNPSFLGLTGPEAQIQQVASQFGIYFERRGEPGTAYTVDHTSVVIAVDPEGYVRMIFPYGTTAEEMAADMSYLLRRF</sequence>
<dbReference type="EMBL" id="VIGC01000023">
    <property type="protein sequence ID" value="TQE94503.1"/>
    <property type="molecule type" value="Genomic_DNA"/>
</dbReference>